<proteinExistence type="predicted"/>
<dbReference type="SUPFAM" id="SSF52047">
    <property type="entry name" value="RNI-like"/>
    <property type="match status" value="1"/>
</dbReference>
<dbReference type="InterPro" id="IPR001810">
    <property type="entry name" value="F-box_dom"/>
</dbReference>
<accession>A0A443SFB1</accession>
<feature type="domain" description="F-box" evidence="1">
    <location>
        <begin position="1"/>
        <end position="50"/>
    </location>
</feature>
<keyword evidence="3" id="KW-1185">Reference proteome</keyword>
<comment type="caution">
    <text evidence="2">The sequence shown here is derived from an EMBL/GenBank/DDBJ whole genome shotgun (WGS) entry which is preliminary data.</text>
</comment>
<evidence type="ECO:0000259" key="1">
    <source>
        <dbReference type="PROSITE" id="PS50181"/>
    </source>
</evidence>
<dbReference type="InterPro" id="IPR036047">
    <property type="entry name" value="F-box-like_dom_sf"/>
</dbReference>
<dbReference type="VEuPathDB" id="VectorBase:LDEU005845"/>
<dbReference type="Gene3D" id="3.80.10.10">
    <property type="entry name" value="Ribonuclease Inhibitor"/>
    <property type="match status" value="2"/>
</dbReference>
<dbReference type="SUPFAM" id="SSF81383">
    <property type="entry name" value="F-box domain"/>
    <property type="match status" value="1"/>
</dbReference>
<gene>
    <name evidence="2" type="ORF">B4U80_12999</name>
</gene>
<dbReference type="PROSITE" id="PS50181">
    <property type="entry name" value="FBOX"/>
    <property type="match status" value="1"/>
</dbReference>
<reference evidence="2 3" key="1">
    <citation type="journal article" date="2018" name="Gigascience">
        <title>Genomes of trombidid mites reveal novel predicted allergens and laterally-transferred genes associated with secondary metabolism.</title>
        <authorList>
            <person name="Dong X."/>
            <person name="Chaisiri K."/>
            <person name="Xia D."/>
            <person name="Armstrong S.D."/>
            <person name="Fang Y."/>
            <person name="Donnelly M.J."/>
            <person name="Kadowaki T."/>
            <person name="McGarry J.W."/>
            <person name="Darby A.C."/>
            <person name="Makepeace B.L."/>
        </authorList>
    </citation>
    <scope>NUCLEOTIDE SEQUENCE [LARGE SCALE GENOMIC DNA]</scope>
    <source>
        <strain evidence="2">UoL-UT</strain>
    </source>
</reference>
<dbReference type="AlphaFoldDB" id="A0A443SFB1"/>
<dbReference type="Pfam" id="PF00646">
    <property type="entry name" value="F-box"/>
    <property type="match status" value="1"/>
</dbReference>
<dbReference type="PANTHER" id="PTHR34145:SF28">
    <property type="entry name" value="F-BOX DOMAIN-CONTAINING PROTEIN"/>
    <property type="match status" value="1"/>
</dbReference>
<dbReference type="PANTHER" id="PTHR34145">
    <property type="entry name" value="OS02G0105600 PROTEIN"/>
    <property type="match status" value="1"/>
</dbReference>
<evidence type="ECO:0000313" key="3">
    <source>
        <dbReference type="Proteomes" id="UP000288716"/>
    </source>
</evidence>
<dbReference type="EMBL" id="NCKV01002970">
    <property type="protein sequence ID" value="RWS26195.1"/>
    <property type="molecule type" value="Genomic_DNA"/>
</dbReference>
<dbReference type="InterPro" id="IPR032675">
    <property type="entry name" value="LRR_dom_sf"/>
</dbReference>
<dbReference type="InterPro" id="IPR053772">
    <property type="entry name" value="At1g61320/At1g61330-like"/>
</dbReference>
<sequence length="599" mass="69261">MLTDLPEEVISNIFSFLNVNQLLPLRLVSHRTKEYVDFAQGSKKSVFKVTKKDRLLSRLQWRVSIFKRTKQLILEKPAIRADILRLIFMNKFKELSDVKLCGSKSKENDANDKLWPSKLHIIGECFPNITRINFHFVTVDDDSLTKLFSLCQKISTIDFLHCDGSKGKFLSSIPNEVRFFSWSGKPWNPDEQQISNMRGIGRIIHYFVYDCMLEDDFGVQHLVANELKDLQQLSLSVKDLRMFSQFSLCELKSIMLYVDTLSGSLKLREPCLEVKTVIMDVQSFRGGNLAEFISNFPNVRKLKIWLTKGNNIAFDETLMNQITCLKSLRFFQFADDESGTRIGRKFLKHFANSVKHLSWKGQILWSDFPPYMRDSDITGFGRNFESLTYDCFGEEDGKISSLIANEMKNLKYLYLSIRDLYSFSNFSLPHLVTLNLSIRSFIGTTKLQQPCMLAKTVDVEFKSCGETDLADFISNFPNVENLRIILLSGNQIVFDAKLMKQICSLRSLRFFEFRDDKIGTNKYLTLDGGVKNAFVETIRSLHWVEKIKLRVSLSTFLMNELRQIAEQRPNQFTSEINIGSYDLNDEDFDDDDTVSEFSD</sequence>
<evidence type="ECO:0000313" key="2">
    <source>
        <dbReference type="EMBL" id="RWS26195.1"/>
    </source>
</evidence>
<organism evidence="2 3">
    <name type="scientific">Leptotrombidium deliense</name>
    <dbReference type="NCBI Taxonomy" id="299467"/>
    <lineage>
        <taxon>Eukaryota</taxon>
        <taxon>Metazoa</taxon>
        <taxon>Ecdysozoa</taxon>
        <taxon>Arthropoda</taxon>
        <taxon>Chelicerata</taxon>
        <taxon>Arachnida</taxon>
        <taxon>Acari</taxon>
        <taxon>Acariformes</taxon>
        <taxon>Trombidiformes</taxon>
        <taxon>Prostigmata</taxon>
        <taxon>Anystina</taxon>
        <taxon>Parasitengona</taxon>
        <taxon>Trombiculoidea</taxon>
        <taxon>Trombiculidae</taxon>
        <taxon>Leptotrombidium</taxon>
    </lineage>
</organism>
<protein>
    <recommendedName>
        <fullName evidence="1">F-box domain-containing protein</fullName>
    </recommendedName>
</protein>
<name>A0A443SFB1_9ACAR</name>
<dbReference type="Proteomes" id="UP000288716">
    <property type="component" value="Unassembled WGS sequence"/>
</dbReference>